<comment type="caution">
    <text evidence="2">The sequence shown here is derived from an EMBL/GenBank/DDBJ whole genome shotgun (WGS) entry which is preliminary data.</text>
</comment>
<dbReference type="RefSeq" id="WP_048897893.1">
    <property type="nucleotide sequence ID" value="NZ_AP024853.1"/>
</dbReference>
<accession>A0A2T3P7Z9</accession>
<evidence type="ECO:0000256" key="1">
    <source>
        <dbReference type="SAM" id="SignalP"/>
    </source>
</evidence>
<dbReference type="Gene3D" id="3.15.10.40">
    <property type="entry name" value="Uncharacterised protein PF07273, DUF1439"/>
    <property type="match status" value="1"/>
</dbReference>
<dbReference type="EMBL" id="PYLZ01000004">
    <property type="protein sequence ID" value="PSW24864.1"/>
    <property type="molecule type" value="Genomic_DNA"/>
</dbReference>
<proteinExistence type="predicted"/>
<keyword evidence="3" id="KW-1185">Reference proteome</keyword>
<evidence type="ECO:0000313" key="3">
    <source>
        <dbReference type="Proteomes" id="UP000240481"/>
    </source>
</evidence>
<dbReference type="Pfam" id="PF07273">
    <property type="entry name" value="DUF1439"/>
    <property type="match status" value="1"/>
</dbReference>
<keyword evidence="1" id="KW-0732">Signal</keyword>
<dbReference type="InterPro" id="IPR010835">
    <property type="entry name" value="DUF1439"/>
</dbReference>
<dbReference type="OrthoDB" id="5688063at2"/>
<dbReference type="Proteomes" id="UP000240481">
    <property type="component" value="Unassembled WGS sequence"/>
</dbReference>
<feature type="chain" id="PRO_5015424288" evidence="1">
    <location>
        <begin position="23"/>
        <end position="182"/>
    </location>
</feature>
<organism evidence="2 3">
    <name type="scientific">Photobacterium swingsii</name>
    <dbReference type="NCBI Taxonomy" id="680026"/>
    <lineage>
        <taxon>Bacteria</taxon>
        <taxon>Pseudomonadati</taxon>
        <taxon>Pseudomonadota</taxon>
        <taxon>Gammaproteobacteria</taxon>
        <taxon>Vibrionales</taxon>
        <taxon>Vibrionaceae</taxon>
        <taxon>Photobacterium</taxon>
    </lineage>
</organism>
<gene>
    <name evidence="2" type="ORF">C9I94_08610</name>
</gene>
<dbReference type="PROSITE" id="PS51257">
    <property type="entry name" value="PROKAR_LIPOPROTEIN"/>
    <property type="match status" value="1"/>
</dbReference>
<reference evidence="2 3" key="1">
    <citation type="submission" date="2018-01" db="EMBL/GenBank/DDBJ databases">
        <title>Whole genome sequencing of Histamine producing bacteria.</title>
        <authorList>
            <person name="Butler K."/>
        </authorList>
    </citation>
    <scope>NUCLEOTIDE SEQUENCE [LARGE SCALE GENOMIC DNA]</scope>
    <source>
        <strain evidence="2 3">DSM 24669</strain>
    </source>
</reference>
<dbReference type="AlphaFoldDB" id="A0A2T3P7Z9"/>
<evidence type="ECO:0000313" key="2">
    <source>
        <dbReference type="EMBL" id="PSW24864.1"/>
    </source>
</evidence>
<name>A0A2T3P7Z9_9GAMM</name>
<sequence length="182" mass="19943">MQKIIRQLPVVVALLLSGCASYTVTESEVQSYLDKNAQFERTVGIKGIAHANVAFDDIAVGIGRVASDRVNLDANAKANVVITGQKPQAIDVTMSFSAVPYYDKEEGAIFVKHLELEDLQLSPPEIGMFLTKPLVSPIVSLVGELISTRPIYRLDENDFKQSLLKSAKPELLIKGNKIVIDF</sequence>
<protein>
    <submittedName>
        <fullName evidence="2">DUF1439 domain-containing protein</fullName>
    </submittedName>
</protein>
<feature type="signal peptide" evidence="1">
    <location>
        <begin position="1"/>
        <end position="22"/>
    </location>
</feature>
<dbReference type="STRING" id="680026.AB733_05765"/>